<evidence type="ECO:0000313" key="1">
    <source>
        <dbReference type="EMBL" id="EMF57872.1"/>
    </source>
</evidence>
<protein>
    <submittedName>
        <fullName evidence="1">Uncharacterized protein</fullName>
    </submittedName>
</protein>
<accession>M3DLR1</accession>
<dbReference type="Proteomes" id="UP000030760">
    <property type="component" value="Unassembled WGS sequence"/>
</dbReference>
<organism evidence="1 2">
    <name type="scientific">Streptomyces bottropensis ATCC 25435</name>
    <dbReference type="NCBI Taxonomy" id="1054862"/>
    <lineage>
        <taxon>Bacteria</taxon>
        <taxon>Bacillati</taxon>
        <taxon>Actinomycetota</taxon>
        <taxon>Actinomycetes</taxon>
        <taxon>Kitasatosporales</taxon>
        <taxon>Streptomycetaceae</taxon>
        <taxon>Streptomyces</taxon>
    </lineage>
</organism>
<dbReference type="AlphaFoldDB" id="M3DLR1"/>
<sequence>MTGHRVSPRPSSHVDCAVQADKVFRVWLPADREAFLEHGEPEVAPLR</sequence>
<dbReference type="EMBL" id="KB405056">
    <property type="protein sequence ID" value="EMF57872.1"/>
    <property type="molecule type" value="Genomic_DNA"/>
</dbReference>
<name>M3DLR1_9ACTN</name>
<proteinExistence type="predicted"/>
<gene>
    <name evidence="1" type="ORF">SBD_0544</name>
</gene>
<evidence type="ECO:0000313" key="2">
    <source>
        <dbReference type="Proteomes" id="UP000030760"/>
    </source>
</evidence>
<reference evidence="2" key="1">
    <citation type="journal article" date="2013" name="Genome Announc.">
        <title>Draft Genome Sequence of Streptomyces bottropensis ATCC 25435, a Bottromycin-Producing Actinomycete.</title>
        <authorList>
            <person name="Zhang H."/>
            <person name="Zhou W."/>
            <person name="Zhuang Y."/>
            <person name="Liang X."/>
            <person name="Liu T."/>
        </authorList>
    </citation>
    <scope>NUCLEOTIDE SEQUENCE [LARGE SCALE GENOMIC DNA]</scope>
    <source>
        <strain evidence="2">ATCC 25435</strain>
    </source>
</reference>